<organism evidence="1 2">
    <name type="scientific">Mycobacterium paragordonae</name>
    <dbReference type="NCBI Taxonomy" id="1389713"/>
    <lineage>
        <taxon>Bacteria</taxon>
        <taxon>Bacillati</taxon>
        <taxon>Actinomycetota</taxon>
        <taxon>Actinomycetes</taxon>
        <taxon>Mycobacteriales</taxon>
        <taxon>Mycobacteriaceae</taxon>
        <taxon>Mycobacterium</taxon>
    </lineage>
</organism>
<dbReference type="EMBL" id="BLKX01000001">
    <property type="protein sequence ID" value="GFG78020.1"/>
    <property type="molecule type" value="Genomic_DNA"/>
</dbReference>
<dbReference type="Proteomes" id="UP000465240">
    <property type="component" value="Unassembled WGS sequence"/>
</dbReference>
<name>A0ABQ1C133_9MYCO</name>
<gene>
    <name evidence="1" type="ORF">MPRG_12960</name>
</gene>
<keyword evidence="2" id="KW-1185">Reference proteome</keyword>
<evidence type="ECO:0000313" key="2">
    <source>
        <dbReference type="Proteomes" id="UP000465240"/>
    </source>
</evidence>
<accession>A0ABQ1C133</accession>
<reference evidence="1 2" key="1">
    <citation type="journal article" date="2019" name="Emerg. Microbes Infect.">
        <title>Comprehensive subspecies identification of 175 nontuberculous mycobacteria species based on 7547 genomic profiles.</title>
        <authorList>
            <person name="Matsumoto Y."/>
            <person name="Kinjo T."/>
            <person name="Motooka D."/>
            <person name="Nabeya D."/>
            <person name="Jung N."/>
            <person name="Uechi K."/>
            <person name="Horii T."/>
            <person name="Iida T."/>
            <person name="Fujita J."/>
            <person name="Nakamura S."/>
        </authorList>
    </citation>
    <scope>NUCLEOTIDE SEQUENCE [LARGE SCALE GENOMIC DNA]</scope>
    <source>
        <strain evidence="1 2">JCM 18565</strain>
    </source>
</reference>
<protein>
    <submittedName>
        <fullName evidence="1">Uncharacterized protein</fullName>
    </submittedName>
</protein>
<proteinExistence type="predicted"/>
<evidence type="ECO:0000313" key="1">
    <source>
        <dbReference type="EMBL" id="GFG78020.1"/>
    </source>
</evidence>
<comment type="caution">
    <text evidence="1">The sequence shown here is derived from an EMBL/GenBank/DDBJ whole genome shotgun (WGS) entry which is preliminary data.</text>
</comment>
<sequence length="59" mass="6723">MDDDGFAIGAFVVVRFDPRALHVLVYEQPDLSFSAYPRQEPLVASIEFRIQVQSHALPY</sequence>